<dbReference type="InterPro" id="IPR002938">
    <property type="entry name" value="FAD-bd"/>
</dbReference>
<keyword evidence="8" id="KW-1185">Reference proteome</keyword>
<dbReference type="AlphaFoldDB" id="A0A060SQ73"/>
<accession>A0A060SQ73</accession>
<dbReference type="SUPFAM" id="SSF51905">
    <property type="entry name" value="FAD/NAD(P)-binding domain"/>
    <property type="match status" value="1"/>
</dbReference>
<sequence>MSKTKVIIAGAGIAGPVLGMFLKAKGYEPIVYERTHQPTDNGLSLALQTNGLRVLSLVPGLLDKIVGGRIEEMVQYSVLPEDMGELTRSDFPRKIKESTGFGIMGVSRPVFHRVLLDHAQSMGIPIVFGHHLVNLQDNADSVTVTFANGEIDTASFVVGCDGLHSHTREFLFGKQEPSFTGLVQTGGLSDTPKELSTSHMINWYGNGAHIIAYPDNDHLTSWAITTQEVEAKETWRAMDEEAQQKIRNSPYSRWPYGAGELVKTGRDIVKFGLYDRPELESWHKGRVVLLGDAAHPTSPHLGQGANQAFEDIYHLVRLLIKYNPDAGYPSVGLLSTIFTEYENVRIARTSALVKRARKQGEIRVVNGIEECKNRNEQLRNGQNPLSEQLYREILQSPFEVGHSEVLI</sequence>
<dbReference type="Gene3D" id="3.50.50.60">
    <property type="entry name" value="FAD/NAD(P)-binding domain"/>
    <property type="match status" value="1"/>
</dbReference>
<evidence type="ECO:0000256" key="2">
    <source>
        <dbReference type="ARBA" id="ARBA00022630"/>
    </source>
</evidence>
<evidence type="ECO:0000313" key="7">
    <source>
        <dbReference type="EMBL" id="CDO74349.1"/>
    </source>
</evidence>
<evidence type="ECO:0000256" key="5">
    <source>
        <dbReference type="ARBA" id="ARBA00023033"/>
    </source>
</evidence>
<dbReference type="PANTHER" id="PTHR13789">
    <property type="entry name" value="MONOOXYGENASE"/>
    <property type="match status" value="1"/>
</dbReference>
<keyword evidence="2" id="KW-0285">Flavoprotein</keyword>
<dbReference type="EMBL" id="CCBP010000161">
    <property type="protein sequence ID" value="CDO74349.1"/>
    <property type="molecule type" value="Genomic_DNA"/>
</dbReference>
<dbReference type="GO" id="GO:0004497">
    <property type="term" value="F:monooxygenase activity"/>
    <property type="evidence" value="ECO:0007669"/>
    <property type="project" value="UniProtKB-KW"/>
</dbReference>
<feature type="domain" description="FAD-binding" evidence="6">
    <location>
        <begin position="3"/>
        <end position="322"/>
    </location>
</feature>
<name>A0A060SQ73_PYCCI</name>
<evidence type="ECO:0000313" key="8">
    <source>
        <dbReference type="Proteomes" id="UP000029665"/>
    </source>
</evidence>
<gene>
    <name evidence="7" type="ORF">BN946_scf184645.g5</name>
</gene>
<dbReference type="HOGENOM" id="CLU_009665_19_5_1"/>
<dbReference type="OMA" id="NWIGVAQ"/>
<reference evidence="7" key="1">
    <citation type="submission" date="2014-01" db="EMBL/GenBank/DDBJ databases">
        <title>The genome of the white-rot fungus Pycnoporus cinnabarinus: a basidiomycete model with a versatile arsenal for lignocellulosic biomass breakdown.</title>
        <authorList>
            <person name="Levasseur A."/>
            <person name="Lomascolo A."/>
            <person name="Ruiz-Duenas F.J."/>
            <person name="Uzan E."/>
            <person name="Piumi F."/>
            <person name="Kues U."/>
            <person name="Ram A.F.J."/>
            <person name="Murat C."/>
            <person name="Haon M."/>
            <person name="Benoit I."/>
            <person name="Arfi Y."/>
            <person name="Chevret D."/>
            <person name="Drula E."/>
            <person name="Kwon M.J."/>
            <person name="Gouret P."/>
            <person name="Lesage-Meessen L."/>
            <person name="Lombard V."/>
            <person name="Mariette J."/>
            <person name="Noirot C."/>
            <person name="Park J."/>
            <person name="Patyshakuliyeva A."/>
            <person name="Wieneger R.A.B."/>
            <person name="Wosten H.A.B."/>
            <person name="Martin F."/>
            <person name="Coutinho P.M."/>
            <person name="de Vries R."/>
            <person name="Martinez A.T."/>
            <person name="Klopp C."/>
            <person name="Pontarotti P."/>
            <person name="Henrissat B."/>
            <person name="Record E."/>
        </authorList>
    </citation>
    <scope>NUCLEOTIDE SEQUENCE [LARGE SCALE GENOMIC DNA]</scope>
    <source>
        <strain evidence="7">BRFM137</strain>
    </source>
</reference>
<dbReference type="InterPro" id="IPR036188">
    <property type="entry name" value="FAD/NAD-bd_sf"/>
</dbReference>
<evidence type="ECO:0000259" key="6">
    <source>
        <dbReference type="Pfam" id="PF01494"/>
    </source>
</evidence>
<keyword evidence="3" id="KW-0274">FAD</keyword>
<dbReference type="Pfam" id="PF01494">
    <property type="entry name" value="FAD_binding_3"/>
    <property type="match status" value="1"/>
</dbReference>
<dbReference type="Proteomes" id="UP000029665">
    <property type="component" value="Unassembled WGS sequence"/>
</dbReference>
<keyword evidence="4" id="KW-0560">Oxidoreductase</keyword>
<dbReference type="PANTHER" id="PTHR13789:SF309">
    <property type="entry name" value="PUTATIVE (AFU_ORTHOLOGUE AFUA_6G14510)-RELATED"/>
    <property type="match status" value="1"/>
</dbReference>
<comment type="caution">
    <text evidence="7">The sequence shown here is derived from an EMBL/GenBank/DDBJ whole genome shotgun (WGS) entry which is preliminary data.</text>
</comment>
<dbReference type="STRING" id="5643.A0A060SQ73"/>
<dbReference type="GO" id="GO:0071949">
    <property type="term" value="F:FAD binding"/>
    <property type="evidence" value="ECO:0007669"/>
    <property type="project" value="InterPro"/>
</dbReference>
<protein>
    <recommendedName>
        <fullName evidence="6">FAD-binding domain-containing protein</fullName>
    </recommendedName>
</protein>
<evidence type="ECO:0000256" key="1">
    <source>
        <dbReference type="ARBA" id="ARBA00007992"/>
    </source>
</evidence>
<dbReference type="PRINTS" id="PR00420">
    <property type="entry name" value="RNGMNOXGNASE"/>
</dbReference>
<dbReference type="InterPro" id="IPR050493">
    <property type="entry name" value="FAD-dep_Monooxygenase_BioMet"/>
</dbReference>
<proteinExistence type="inferred from homology"/>
<keyword evidence="5" id="KW-0503">Monooxygenase</keyword>
<dbReference type="OrthoDB" id="47494at2759"/>
<comment type="similarity">
    <text evidence="1">Belongs to the paxM FAD-dependent monooxygenase family.</text>
</comment>
<organism evidence="7 8">
    <name type="scientific">Pycnoporus cinnabarinus</name>
    <name type="common">Cinnabar-red polypore</name>
    <name type="synonym">Trametes cinnabarina</name>
    <dbReference type="NCBI Taxonomy" id="5643"/>
    <lineage>
        <taxon>Eukaryota</taxon>
        <taxon>Fungi</taxon>
        <taxon>Dikarya</taxon>
        <taxon>Basidiomycota</taxon>
        <taxon>Agaricomycotina</taxon>
        <taxon>Agaricomycetes</taxon>
        <taxon>Polyporales</taxon>
        <taxon>Polyporaceae</taxon>
        <taxon>Trametes</taxon>
    </lineage>
</organism>
<evidence type="ECO:0000256" key="3">
    <source>
        <dbReference type="ARBA" id="ARBA00022827"/>
    </source>
</evidence>
<evidence type="ECO:0000256" key="4">
    <source>
        <dbReference type="ARBA" id="ARBA00023002"/>
    </source>
</evidence>